<sequence>MIDDLVELAVAAAVDVGIDKAAKKHRWARILRAFSGLLFFAIIVAAIYITFKYS</sequence>
<feature type="transmembrane region" description="Helical" evidence="1">
    <location>
        <begin position="30"/>
        <end position="51"/>
    </location>
</feature>
<evidence type="ECO:0000313" key="2">
    <source>
        <dbReference type="EMBL" id="MBV2132867.1"/>
    </source>
</evidence>
<accession>A0ABS6MVP5</accession>
<keyword evidence="1" id="KW-0472">Membrane</keyword>
<dbReference type="RefSeq" id="WP_217681333.1">
    <property type="nucleotide sequence ID" value="NZ_JAHRGL010000019.1"/>
</dbReference>
<keyword evidence="1" id="KW-0812">Transmembrane</keyword>
<dbReference type="EMBL" id="JAHRGL010000019">
    <property type="protein sequence ID" value="MBV2132867.1"/>
    <property type="molecule type" value="Genomic_DNA"/>
</dbReference>
<reference evidence="2 3" key="1">
    <citation type="submission" date="2021-06" db="EMBL/GenBank/DDBJ databases">
        <title>Differences between aerobic and microaerobic xylene degrading microbial communities.</title>
        <authorList>
            <person name="Banerjee S."/>
            <person name="Tancsics A."/>
        </authorList>
    </citation>
    <scope>NUCLEOTIDE SEQUENCE [LARGE SCALE GENOMIC DNA]</scope>
    <source>
        <strain evidence="2 3">MAP12</strain>
    </source>
</reference>
<keyword evidence="1" id="KW-1133">Transmembrane helix</keyword>
<protein>
    <submittedName>
        <fullName evidence="2">Uncharacterized protein</fullName>
    </submittedName>
</protein>
<comment type="caution">
    <text evidence="2">The sequence shown here is derived from an EMBL/GenBank/DDBJ whole genome shotgun (WGS) entry which is preliminary data.</text>
</comment>
<keyword evidence="3" id="KW-1185">Reference proteome</keyword>
<organism evidence="2 3">
    <name type="scientific">Geopseudomonas aromaticivorans</name>
    <dbReference type="NCBI Taxonomy" id="2849492"/>
    <lineage>
        <taxon>Bacteria</taxon>
        <taxon>Pseudomonadati</taxon>
        <taxon>Pseudomonadota</taxon>
        <taxon>Gammaproteobacteria</taxon>
        <taxon>Pseudomonadales</taxon>
        <taxon>Pseudomonadaceae</taxon>
        <taxon>Geopseudomonas</taxon>
    </lineage>
</organism>
<gene>
    <name evidence="2" type="ORF">KRX52_08645</name>
</gene>
<proteinExistence type="predicted"/>
<dbReference type="Proteomes" id="UP000813068">
    <property type="component" value="Unassembled WGS sequence"/>
</dbReference>
<name>A0ABS6MVP5_9GAMM</name>
<evidence type="ECO:0000313" key="3">
    <source>
        <dbReference type="Proteomes" id="UP000813068"/>
    </source>
</evidence>
<evidence type="ECO:0000256" key="1">
    <source>
        <dbReference type="SAM" id="Phobius"/>
    </source>
</evidence>